<dbReference type="PATRIC" id="fig|1308866.3.peg.99"/>
<evidence type="ECO:0000313" key="1">
    <source>
        <dbReference type="EMBL" id="ENH98417.1"/>
    </source>
</evidence>
<keyword evidence="1" id="KW-0969">Cilium</keyword>
<dbReference type="STRING" id="1308866.J416_00479"/>
<dbReference type="NCBIfam" id="NF005834">
    <property type="entry name" value="PRK07738.1"/>
    <property type="match status" value="1"/>
</dbReference>
<dbReference type="AlphaFoldDB" id="N4WQL5"/>
<proteinExistence type="predicted"/>
<organism evidence="1 2">
    <name type="scientific">Gracilibacillus halophilus YIM-C55.5</name>
    <dbReference type="NCBI Taxonomy" id="1308866"/>
    <lineage>
        <taxon>Bacteria</taxon>
        <taxon>Bacillati</taxon>
        <taxon>Bacillota</taxon>
        <taxon>Bacilli</taxon>
        <taxon>Bacillales</taxon>
        <taxon>Bacillaceae</taxon>
        <taxon>Gracilibacillus</taxon>
    </lineage>
</organism>
<sequence>MEIGSMITGSPLLHSSKDTLAVSTSAEARSNDHVQLSKDSLGRDQAQELVDGLNSFLEPTFTNIQYEYHEKLDDYYVQVINQETDEVIKEIPPKKLLDVYAAMAEMMGFIVDEKI</sequence>
<dbReference type="Pfam" id="PF03646">
    <property type="entry name" value="FlaG"/>
    <property type="match status" value="1"/>
</dbReference>
<dbReference type="Proteomes" id="UP000012283">
    <property type="component" value="Unassembled WGS sequence"/>
</dbReference>
<dbReference type="EMBL" id="APML01000003">
    <property type="protein sequence ID" value="ENH98417.1"/>
    <property type="molecule type" value="Genomic_DNA"/>
</dbReference>
<keyword evidence="1" id="KW-0966">Cell projection</keyword>
<dbReference type="eggNOG" id="COG1334">
    <property type="taxonomic scope" value="Bacteria"/>
</dbReference>
<comment type="caution">
    <text evidence="1">The sequence shown here is derived from an EMBL/GenBank/DDBJ whole genome shotgun (WGS) entry which is preliminary data.</text>
</comment>
<dbReference type="PANTHER" id="PTHR37166:SF1">
    <property type="entry name" value="PROTEIN FLAG"/>
    <property type="match status" value="1"/>
</dbReference>
<gene>
    <name evidence="1" type="ORF">J416_00479</name>
</gene>
<dbReference type="OrthoDB" id="9799867at2"/>
<dbReference type="InterPro" id="IPR035924">
    <property type="entry name" value="FlaG-like_sf"/>
</dbReference>
<dbReference type="PANTHER" id="PTHR37166">
    <property type="entry name" value="PROTEIN FLAG"/>
    <property type="match status" value="1"/>
</dbReference>
<keyword evidence="2" id="KW-1185">Reference proteome</keyword>
<dbReference type="SUPFAM" id="SSF160214">
    <property type="entry name" value="FlaG-like"/>
    <property type="match status" value="1"/>
</dbReference>
<evidence type="ECO:0000313" key="2">
    <source>
        <dbReference type="Proteomes" id="UP000012283"/>
    </source>
</evidence>
<dbReference type="Gene3D" id="3.30.160.170">
    <property type="entry name" value="FlaG-like"/>
    <property type="match status" value="1"/>
</dbReference>
<reference evidence="1 2" key="1">
    <citation type="submission" date="2013-03" db="EMBL/GenBank/DDBJ databases">
        <title>Draft genome sequence of Gracibacillus halophilus YIM-C55.5, a moderately halophilic and thermophilic organism from the Xiaochaidamu salt lake.</title>
        <authorList>
            <person name="Sugumar T."/>
            <person name="Polireddy D.R."/>
            <person name="Antony A."/>
            <person name="Madhava Y.R."/>
            <person name="Sivakumar N."/>
        </authorList>
    </citation>
    <scope>NUCLEOTIDE SEQUENCE [LARGE SCALE GENOMIC DNA]</scope>
    <source>
        <strain evidence="1 2">YIM-C55.5</strain>
    </source>
</reference>
<dbReference type="InterPro" id="IPR005186">
    <property type="entry name" value="FlaG"/>
</dbReference>
<protein>
    <submittedName>
        <fullName evidence="1">Flagellar protein FlaG</fullName>
    </submittedName>
</protein>
<keyword evidence="1" id="KW-0282">Flagellum</keyword>
<dbReference type="RefSeq" id="WP_003462650.1">
    <property type="nucleotide sequence ID" value="NZ_APML01000003.1"/>
</dbReference>
<accession>N4WQL5</accession>
<name>N4WQL5_9BACI</name>